<accession>A0A060I8W3</accession>
<dbReference type="HOGENOM" id="CLU_031026_2_2_5"/>
<keyword evidence="10" id="KW-0058">Aromatic hydrocarbons catabolism</keyword>
<feature type="active site" description="Proton acceptor" evidence="16">
    <location>
        <position position="357"/>
    </location>
</feature>
<evidence type="ECO:0000256" key="13">
    <source>
        <dbReference type="ARBA" id="ARBA00041222"/>
    </source>
</evidence>
<keyword evidence="9" id="KW-0583">PHB biosynthesis</keyword>
<dbReference type="Proteomes" id="UP000027180">
    <property type="component" value="Plasmid pRetIE4771c"/>
</dbReference>
<dbReference type="InterPro" id="IPR020616">
    <property type="entry name" value="Thiolase_N"/>
</dbReference>
<geneLocation type="plasmid" evidence="20 21">
    <name>pRetIE4771c</name>
</geneLocation>
<dbReference type="InterPro" id="IPR012793">
    <property type="entry name" value="PcaF"/>
</dbReference>
<feature type="domain" description="Thiolase C-terminal" evidence="19">
    <location>
        <begin position="277"/>
        <end position="400"/>
    </location>
</feature>
<comment type="function">
    <text evidence="1">Catalyzes thiolytic cleavage of beta-ketoadipyl-CoA to succinyl-CoA and acetyl-CoA.</text>
</comment>
<evidence type="ECO:0000256" key="8">
    <source>
        <dbReference type="ARBA" id="ARBA00022679"/>
    </source>
</evidence>
<comment type="pathway">
    <text evidence="2">Biopolymer metabolism; poly-(R)-3-hydroxybutanoate biosynthesis.</text>
</comment>
<evidence type="ECO:0000256" key="14">
    <source>
        <dbReference type="ARBA" id="ARBA00048527"/>
    </source>
</evidence>
<comment type="pathway">
    <text evidence="12">Metabolic intermediate biosynthesis; (R)-mevalonate biosynthesis; (R)-mevalonate from acetyl-CoA: step 1/3.</text>
</comment>
<evidence type="ECO:0000259" key="19">
    <source>
        <dbReference type="Pfam" id="PF02803"/>
    </source>
</evidence>
<evidence type="ECO:0000313" key="21">
    <source>
        <dbReference type="Proteomes" id="UP000027180"/>
    </source>
</evidence>
<evidence type="ECO:0000256" key="12">
    <source>
        <dbReference type="ARBA" id="ARBA00037924"/>
    </source>
</evidence>
<evidence type="ECO:0000256" key="3">
    <source>
        <dbReference type="ARBA" id="ARBA00005071"/>
    </source>
</evidence>
<organism evidence="20 21">
    <name type="scientific">Rhizobium etli bv. mimosae str. IE4771</name>
    <dbReference type="NCBI Taxonomy" id="1432050"/>
    <lineage>
        <taxon>Bacteria</taxon>
        <taxon>Pseudomonadati</taxon>
        <taxon>Pseudomonadota</taxon>
        <taxon>Alphaproteobacteria</taxon>
        <taxon>Hyphomicrobiales</taxon>
        <taxon>Rhizobiaceae</taxon>
        <taxon>Rhizobium/Agrobacterium group</taxon>
        <taxon>Rhizobium</taxon>
    </lineage>
</organism>
<keyword evidence="8 17" id="KW-0808">Transferase</keyword>
<dbReference type="InterPro" id="IPR016039">
    <property type="entry name" value="Thiolase-like"/>
</dbReference>
<name>A0A060I8W3_RHIET</name>
<dbReference type="FunFam" id="3.40.47.10:FF:000010">
    <property type="entry name" value="Acetyl-CoA acetyltransferase (Thiolase)"/>
    <property type="match status" value="1"/>
</dbReference>
<dbReference type="PIRSF" id="PIRSF000429">
    <property type="entry name" value="Ac-CoA_Ac_transf"/>
    <property type="match status" value="1"/>
</dbReference>
<comment type="pathway">
    <text evidence="3">Aromatic compound metabolism; beta-ketoadipate pathway; acetyl-CoA and succinyl-CoA from 3-oxoadipate: step 2/2.</text>
</comment>
<dbReference type="AlphaFoldDB" id="A0A060I8W3"/>
<keyword evidence="20" id="KW-0614">Plasmid</keyword>
<dbReference type="EMBL" id="CP006989">
    <property type="protein sequence ID" value="AIC30277.1"/>
    <property type="molecule type" value="Genomic_DNA"/>
</dbReference>
<dbReference type="Gene3D" id="3.40.47.10">
    <property type="match status" value="1"/>
</dbReference>
<keyword evidence="11 17" id="KW-0012">Acyltransferase</keyword>
<sequence length="401" mass="41899">MTEAFICDYVRTPIGRFAGALSQMRADDLGAVPLKALMERNGAVDWEAIDDVIFGCANQAGEDNRNVARMSALLAGLPIAVPGTTINRLCGSGMDAVITAARAIRAGEAELMIAGGVESMSRAPFVMPKAETAFSRAAEIHDTTIGWRFVNPLMKKQYGVDSMPETGENVAEDYRVSREDQDAFAVRSQAKAAAAQASGRLAKEITPVTIPQRKGDPVVVEKDEHPRATTIEALAKLATPFKREGGTVTAGNASGVNDGAAALIVASEASARKYGLTPIARILGGASAAVPPRVMGVGPIPASRKLMARLGMGQEQFDVIELNEAFASQGLAVLRALGIADDDERVNRNGGAIALGHPLGMSGARITGTAALELQETGGRYSLSTMCIGVGQGIAIALERV</sequence>
<dbReference type="GO" id="GO:0019619">
    <property type="term" value="P:3,4-dihydroxybenzoate catabolic process"/>
    <property type="evidence" value="ECO:0007669"/>
    <property type="project" value="InterPro"/>
</dbReference>
<dbReference type="RefSeq" id="WP_040141040.1">
    <property type="nucleotide sequence ID" value="NZ_CP006989.1"/>
</dbReference>
<dbReference type="InterPro" id="IPR020613">
    <property type="entry name" value="Thiolase_CS"/>
</dbReference>
<dbReference type="PROSITE" id="PS00737">
    <property type="entry name" value="THIOLASE_2"/>
    <property type="match status" value="1"/>
</dbReference>
<dbReference type="PANTHER" id="PTHR18919:SF107">
    <property type="entry name" value="ACETYL-COA ACETYLTRANSFERASE, CYTOSOLIC"/>
    <property type="match status" value="1"/>
</dbReference>
<evidence type="ECO:0000259" key="18">
    <source>
        <dbReference type="Pfam" id="PF00108"/>
    </source>
</evidence>
<evidence type="ECO:0000256" key="7">
    <source>
        <dbReference type="ARBA" id="ARBA00016181"/>
    </source>
</evidence>
<feature type="active site" description="Acyl-thioester intermediate" evidence="16">
    <location>
        <position position="90"/>
    </location>
</feature>
<feature type="domain" description="Thiolase N-terminal" evidence="18">
    <location>
        <begin position="5"/>
        <end position="268"/>
    </location>
</feature>
<evidence type="ECO:0000313" key="20">
    <source>
        <dbReference type="EMBL" id="AIC30277.1"/>
    </source>
</evidence>
<dbReference type="CDD" id="cd00751">
    <property type="entry name" value="thiolase"/>
    <property type="match status" value="1"/>
</dbReference>
<proteinExistence type="inferred from homology"/>
<dbReference type="InterPro" id="IPR002155">
    <property type="entry name" value="Thiolase"/>
</dbReference>
<comment type="subunit">
    <text evidence="5">Homotetramer.</text>
</comment>
<dbReference type="EC" id="2.3.1.174" evidence="6"/>
<dbReference type="GO" id="GO:0042619">
    <property type="term" value="P:poly-hydroxybutyrate biosynthetic process"/>
    <property type="evidence" value="ECO:0007669"/>
    <property type="project" value="UniProtKB-KW"/>
</dbReference>
<dbReference type="PROSITE" id="PS00098">
    <property type="entry name" value="THIOLASE_1"/>
    <property type="match status" value="1"/>
</dbReference>
<evidence type="ECO:0000256" key="15">
    <source>
        <dbReference type="ARBA" id="ARBA00080155"/>
    </source>
</evidence>
<dbReference type="Pfam" id="PF00108">
    <property type="entry name" value="Thiolase_N"/>
    <property type="match status" value="1"/>
</dbReference>
<protein>
    <recommendedName>
        <fullName evidence="7">Beta-ketoadipyl-CoA thiolase</fullName>
        <ecNumber evidence="6">2.3.1.174</ecNumber>
    </recommendedName>
    <alternativeName>
        <fullName evidence="13">3-oxoadipyl-CoA thiolase</fullName>
    </alternativeName>
    <alternativeName>
        <fullName evidence="15">Beta-ketothiolase</fullName>
    </alternativeName>
</protein>
<dbReference type="GO" id="GO:0033812">
    <property type="term" value="F:3-oxoadipyl-CoA thiolase activity"/>
    <property type="evidence" value="ECO:0007669"/>
    <property type="project" value="UniProtKB-EC"/>
</dbReference>
<feature type="active site" description="Proton acceptor" evidence="16">
    <location>
        <position position="387"/>
    </location>
</feature>
<dbReference type="InterPro" id="IPR020615">
    <property type="entry name" value="Thiolase_acyl_enz_int_AS"/>
</dbReference>
<comment type="similarity">
    <text evidence="4 17">Belongs to the thiolase-like superfamily. Thiolase family.</text>
</comment>
<evidence type="ECO:0000256" key="2">
    <source>
        <dbReference type="ARBA" id="ARBA00004683"/>
    </source>
</evidence>
<dbReference type="NCBIfam" id="TIGR01930">
    <property type="entry name" value="AcCoA-C-Actrans"/>
    <property type="match status" value="1"/>
</dbReference>
<gene>
    <name evidence="20" type="primary">pcaF</name>
    <name evidence="20" type="ORF">IE4771_PC00152</name>
</gene>
<dbReference type="KEGG" id="rei:IE4771_PC00152"/>
<dbReference type="PANTHER" id="PTHR18919">
    <property type="entry name" value="ACETYL-COA C-ACYLTRANSFERASE"/>
    <property type="match status" value="1"/>
</dbReference>
<evidence type="ECO:0000256" key="10">
    <source>
        <dbReference type="ARBA" id="ARBA00022797"/>
    </source>
</evidence>
<evidence type="ECO:0000256" key="11">
    <source>
        <dbReference type="ARBA" id="ARBA00023315"/>
    </source>
</evidence>
<evidence type="ECO:0000256" key="6">
    <source>
        <dbReference type="ARBA" id="ARBA00012233"/>
    </source>
</evidence>
<evidence type="ECO:0000256" key="9">
    <source>
        <dbReference type="ARBA" id="ARBA00022752"/>
    </source>
</evidence>
<reference evidence="20 21" key="1">
    <citation type="submission" date="2013-12" db="EMBL/GenBank/DDBJ databases">
        <title>Complete genome sequence of Rhizobium etli bv. mimosae IE4771.</title>
        <authorList>
            <person name="Bustos P."/>
            <person name="Santamaria R.I."/>
            <person name="Lozano L."/>
            <person name="Ormeno-Orrillo E."/>
            <person name="Rogel M.A."/>
            <person name="Romero D."/>
            <person name="Cevallos M.A."/>
            <person name="Martinez-Romero E."/>
            <person name="Gonzalez V."/>
        </authorList>
    </citation>
    <scope>NUCLEOTIDE SEQUENCE [LARGE SCALE GENOMIC DNA]</scope>
    <source>
        <strain evidence="20 21">IE4771</strain>
        <plasmid evidence="21">Plasmid pRetIE4771c</plasmid>
    </source>
</reference>
<dbReference type="NCBIfam" id="NF006551">
    <property type="entry name" value="PRK09050.1"/>
    <property type="match status" value="1"/>
</dbReference>
<evidence type="ECO:0000256" key="1">
    <source>
        <dbReference type="ARBA" id="ARBA00003720"/>
    </source>
</evidence>
<dbReference type="NCBIfam" id="TIGR02430">
    <property type="entry name" value="pcaF"/>
    <property type="match status" value="1"/>
</dbReference>
<comment type="catalytic activity">
    <reaction evidence="14">
        <text>succinyl-CoA + acetyl-CoA = 3-oxoadipyl-CoA + CoA</text>
        <dbReference type="Rhea" id="RHEA:19481"/>
        <dbReference type="ChEBI" id="CHEBI:57287"/>
        <dbReference type="ChEBI" id="CHEBI:57288"/>
        <dbReference type="ChEBI" id="CHEBI:57292"/>
        <dbReference type="ChEBI" id="CHEBI:57348"/>
        <dbReference type="EC" id="2.3.1.174"/>
    </reaction>
</comment>
<dbReference type="SUPFAM" id="SSF53901">
    <property type="entry name" value="Thiolase-like"/>
    <property type="match status" value="2"/>
</dbReference>
<dbReference type="OrthoDB" id="9764638at2"/>
<dbReference type="InterPro" id="IPR020617">
    <property type="entry name" value="Thiolase_C"/>
</dbReference>
<dbReference type="Pfam" id="PF02803">
    <property type="entry name" value="Thiolase_C"/>
    <property type="match status" value="1"/>
</dbReference>
<evidence type="ECO:0000256" key="16">
    <source>
        <dbReference type="PIRSR" id="PIRSR000429-1"/>
    </source>
</evidence>
<evidence type="ECO:0000256" key="4">
    <source>
        <dbReference type="ARBA" id="ARBA00010982"/>
    </source>
</evidence>
<evidence type="ECO:0000256" key="5">
    <source>
        <dbReference type="ARBA" id="ARBA00011881"/>
    </source>
</evidence>
<evidence type="ECO:0000256" key="17">
    <source>
        <dbReference type="RuleBase" id="RU003557"/>
    </source>
</evidence>